<gene>
    <name evidence="1" type="ORF">MM415A01534_0002</name>
</gene>
<dbReference type="AlphaFoldDB" id="A0A6M3K5R7"/>
<accession>A0A6M3K5R7</accession>
<dbReference type="EMBL" id="MT142216">
    <property type="protein sequence ID" value="QJA76287.1"/>
    <property type="molecule type" value="Genomic_DNA"/>
</dbReference>
<sequence length="69" mass="8081">MKRLTQQDIIQKGDEYKTSWGTWSEIEDEFIGERKGAIFSHTLKMRRKEKPNGEINEIVCRELQKDPGG</sequence>
<name>A0A6M3K5R7_9ZZZZ</name>
<organism evidence="1">
    <name type="scientific">viral metagenome</name>
    <dbReference type="NCBI Taxonomy" id="1070528"/>
    <lineage>
        <taxon>unclassified sequences</taxon>
        <taxon>metagenomes</taxon>
        <taxon>organismal metagenomes</taxon>
    </lineage>
</organism>
<evidence type="ECO:0000313" key="1">
    <source>
        <dbReference type="EMBL" id="QJA76287.1"/>
    </source>
</evidence>
<proteinExistence type="predicted"/>
<protein>
    <submittedName>
        <fullName evidence="1">Uncharacterized protein</fullName>
    </submittedName>
</protein>
<reference evidence="1" key="1">
    <citation type="submission" date="2020-03" db="EMBL/GenBank/DDBJ databases">
        <title>The deep terrestrial virosphere.</title>
        <authorList>
            <person name="Holmfeldt K."/>
            <person name="Nilsson E."/>
            <person name="Simone D."/>
            <person name="Lopez-Fernandez M."/>
            <person name="Wu X."/>
            <person name="de Brujin I."/>
            <person name="Lundin D."/>
            <person name="Andersson A."/>
            <person name="Bertilsson S."/>
            <person name="Dopson M."/>
        </authorList>
    </citation>
    <scope>NUCLEOTIDE SEQUENCE</scope>
    <source>
        <strain evidence="1">MM415A01534</strain>
    </source>
</reference>